<dbReference type="GO" id="GO:0043093">
    <property type="term" value="P:FtsZ-dependent cytokinesis"/>
    <property type="evidence" value="ECO:0007669"/>
    <property type="project" value="TreeGrafter"/>
</dbReference>
<dbReference type="PANTHER" id="PTHR34981:SF1">
    <property type="entry name" value="CELL DIVISION PROTEIN ZAPA"/>
    <property type="match status" value="1"/>
</dbReference>
<feature type="compositionally biased region" description="Polar residues" evidence="10">
    <location>
        <begin position="132"/>
        <end position="149"/>
    </location>
</feature>
<dbReference type="EMBL" id="NTBI01000017">
    <property type="protein sequence ID" value="PAX15473.1"/>
    <property type="molecule type" value="Genomic_DNA"/>
</dbReference>
<evidence type="ECO:0000256" key="6">
    <source>
        <dbReference type="ARBA" id="ARBA00023306"/>
    </source>
</evidence>
<evidence type="ECO:0000256" key="5">
    <source>
        <dbReference type="ARBA" id="ARBA00023210"/>
    </source>
</evidence>
<feature type="region of interest" description="Disordered" evidence="10">
    <location>
        <begin position="121"/>
        <end position="149"/>
    </location>
</feature>
<dbReference type="GO" id="GO:0030428">
    <property type="term" value="C:cell septum"/>
    <property type="evidence" value="ECO:0007669"/>
    <property type="project" value="TreeGrafter"/>
</dbReference>
<dbReference type="PANTHER" id="PTHR34981">
    <property type="entry name" value="CELL DIVISION PROTEIN ZAPA"/>
    <property type="match status" value="1"/>
</dbReference>
<dbReference type="InterPro" id="IPR036192">
    <property type="entry name" value="Cell_div_ZapA-like_sf"/>
</dbReference>
<dbReference type="InterPro" id="IPR007838">
    <property type="entry name" value="Cell_div_ZapA-like"/>
</dbReference>
<comment type="function">
    <text evidence="7">Activator of cell division through the inhibition of FtsZ GTPase activity, therefore promoting FtsZ assembly into bundles of protofilaments necessary for the formation of the division Z ring. It is recruited early at mid-cell but it is not essential for cell division.</text>
</comment>
<evidence type="ECO:0000256" key="7">
    <source>
        <dbReference type="ARBA" id="ARBA00024910"/>
    </source>
</evidence>
<dbReference type="GO" id="GO:0005829">
    <property type="term" value="C:cytosol"/>
    <property type="evidence" value="ECO:0007669"/>
    <property type="project" value="TreeGrafter"/>
</dbReference>
<dbReference type="RefSeq" id="WP_095542707.1">
    <property type="nucleotide sequence ID" value="NZ_NSJC01000011.1"/>
</dbReference>
<evidence type="ECO:0000313" key="12">
    <source>
        <dbReference type="Proteomes" id="UP000217780"/>
    </source>
</evidence>
<dbReference type="GO" id="GO:0000917">
    <property type="term" value="P:division septum assembly"/>
    <property type="evidence" value="ECO:0007669"/>
    <property type="project" value="UniProtKB-KW"/>
</dbReference>
<dbReference type="Pfam" id="PF05164">
    <property type="entry name" value="ZapA"/>
    <property type="match status" value="1"/>
</dbReference>
<dbReference type="InterPro" id="IPR042233">
    <property type="entry name" value="Cell_div_ZapA_N"/>
</dbReference>
<sequence length="149" mass="15774">MNQVEVKILQQSYTLACKEGQEDRLHEAVRAVDLAMTRIHDTGKVRARDRIAVLAALNLAYELADLREQLQRLQAQSPHAMPTPSPSSGTDHEEGLALAQSQALQALVGKLDGVLAQLATPAQAPADAATSGEATENSSATPDASPLAQ</sequence>
<evidence type="ECO:0000256" key="3">
    <source>
        <dbReference type="ARBA" id="ARBA00022490"/>
    </source>
</evidence>
<dbReference type="SUPFAM" id="SSF102829">
    <property type="entry name" value="Cell division protein ZapA-like"/>
    <property type="match status" value="1"/>
</dbReference>
<evidence type="ECO:0000256" key="2">
    <source>
        <dbReference type="ARBA" id="ARBA00015195"/>
    </source>
</evidence>
<keyword evidence="3" id="KW-0963">Cytoplasm</keyword>
<organism evidence="11 12">
    <name type="scientific">Vandammella animalimorsus</name>
    <dbReference type="NCBI Taxonomy" id="2029117"/>
    <lineage>
        <taxon>Bacteria</taxon>
        <taxon>Pseudomonadati</taxon>
        <taxon>Pseudomonadota</taxon>
        <taxon>Betaproteobacteria</taxon>
        <taxon>Burkholderiales</taxon>
        <taxon>Comamonadaceae</taxon>
        <taxon>Vandammella</taxon>
    </lineage>
</organism>
<reference evidence="11 12" key="1">
    <citation type="submission" date="2017-08" db="EMBL/GenBank/DDBJ databases">
        <title>WGS of Clinical strains of the CDC Group NO-1 linked to zoonotic infections in humans.</title>
        <authorList>
            <person name="Bernier A.-M."/>
            <person name="Bernard K."/>
        </authorList>
    </citation>
    <scope>NUCLEOTIDE SEQUENCE [LARGE SCALE GENOMIC DNA]</scope>
    <source>
        <strain evidence="11 12">NML91-0035</strain>
    </source>
</reference>
<dbReference type="AlphaFoldDB" id="A0A2A2T1W2"/>
<evidence type="ECO:0000256" key="4">
    <source>
        <dbReference type="ARBA" id="ARBA00022618"/>
    </source>
</evidence>
<keyword evidence="5" id="KW-0717">Septation</keyword>
<dbReference type="Gene3D" id="3.30.160.880">
    <property type="entry name" value="Cell division protein ZapA protomer, N-terminal domain"/>
    <property type="match status" value="1"/>
</dbReference>
<comment type="subunit">
    <text evidence="8">Homodimer. Interacts with FtsZ.</text>
</comment>
<feature type="compositionally biased region" description="Low complexity" evidence="10">
    <location>
        <begin position="121"/>
        <end position="130"/>
    </location>
</feature>
<accession>A0A2A2T1W2</accession>
<protein>
    <recommendedName>
        <fullName evidence="2">Cell division protein ZapA</fullName>
    </recommendedName>
    <alternativeName>
        <fullName evidence="9">Z ring-associated protein ZapA</fullName>
    </alternativeName>
</protein>
<proteinExistence type="predicted"/>
<evidence type="ECO:0000256" key="1">
    <source>
        <dbReference type="ARBA" id="ARBA00004496"/>
    </source>
</evidence>
<comment type="subcellular location">
    <subcellularLocation>
        <location evidence="1">Cytoplasm</location>
    </subcellularLocation>
</comment>
<gene>
    <name evidence="11" type="ORF">CLI92_13925</name>
</gene>
<evidence type="ECO:0000256" key="9">
    <source>
        <dbReference type="ARBA" id="ARBA00033158"/>
    </source>
</evidence>
<dbReference type="GeneID" id="93875348"/>
<name>A0A2A2T1W2_9BURK</name>
<evidence type="ECO:0000256" key="8">
    <source>
        <dbReference type="ARBA" id="ARBA00026068"/>
    </source>
</evidence>
<dbReference type="GO" id="GO:0032153">
    <property type="term" value="C:cell division site"/>
    <property type="evidence" value="ECO:0007669"/>
    <property type="project" value="TreeGrafter"/>
</dbReference>
<comment type="caution">
    <text evidence="11">The sequence shown here is derived from an EMBL/GenBank/DDBJ whole genome shotgun (WGS) entry which is preliminary data.</text>
</comment>
<keyword evidence="4 11" id="KW-0132">Cell division</keyword>
<dbReference type="Proteomes" id="UP000217780">
    <property type="component" value="Unassembled WGS sequence"/>
</dbReference>
<evidence type="ECO:0000313" key="11">
    <source>
        <dbReference type="EMBL" id="PAX15473.1"/>
    </source>
</evidence>
<keyword evidence="6" id="KW-0131">Cell cycle</keyword>
<evidence type="ECO:0000256" key="10">
    <source>
        <dbReference type="SAM" id="MobiDB-lite"/>
    </source>
</evidence>
<dbReference type="Gene3D" id="1.20.5.50">
    <property type="match status" value="1"/>
</dbReference>
<feature type="region of interest" description="Disordered" evidence="10">
    <location>
        <begin position="73"/>
        <end position="98"/>
    </location>
</feature>
<dbReference type="GO" id="GO:0000921">
    <property type="term" value="P:septin ring assembly"/>
    <property type="evidence" value="ECO:0007669"/>
    <property type="project" value="TreeGrafter"/>
</dbReference>